<feature type="domain" description="Transposase IS200-like" evidence="1">
    <location>
        <begin position="9"/>
        <end position="124"/>
    </location>
</feature>
<dbReference type="Gene3D" id="3.30.70.1290">
    <property type="entry name" value="Transposase IS200-like"/>
    <property type="match status" value="1"/>
</dbReference>
<dbReference type="OrthoDB" id="9814067at2"/>
<dbReference type="AlphaFoldDB" id="A0A1V8M9B4"/>
<evidence type="ECO:0000259" key="1">
    <source>
        <dbReference type="SMART" id="SM01321"/>
    </source>
</evidence>
<name>A0A1V8M9B4_9GAMM</name>
<reference evidence="2 3" key="1">
    <citation type="submission" date="2015-12" db="EMBL/GenBank/DDBJ databases">
        <authorList>
            <person name="Shamseldin A."/>
            <person name="Moawad H."/>
            <person name="Abd El-Rahim W.M."/>
            <person name="Sadowsky M.J."/>
        </authorList>
    </citation>
    <scope>NUCLEOTIDE SEQUENCE [LARGE SCALE GENOMIC DNA]</scope>
    <source>
        <strain evidence="2 3">WF1</strain>
    </source>
</reference>
<sequence length="235" mass="27403">MARLPRISPAGVPVHIIQRGNNRHTCFAAMEDYSAYISWLKEYSIKYAVDIHAWVLMTNHVHLLCTPQRDGAVSSMMQSVGRRYVQYFNYQYQRSGTLWEGRYKSCLVQAEKYLIEVYRYIEMNPVRAKMVEDPSEYVWSSYQVNALAKKSDLCTPHPEYLRLGSTKSERMENYRALFAYHVDGDLLGEIRLGLNKGMAIGHDRFKEEIEKLTGRRLKPQKVGRPIGWRKKMKGI</sequence>
<dbReference type="EMBL" id="LPUF01000001">
    <property type="protein sequence ID" value="OQK18117.1"/>
    <property type="molecule type" value="Genomic_DNA"/>
</dbReference>
<comment type="caution">
    <text evidence="2">The sequence shown here is derived from an EMBL/GenBank/DDBJ whole genome shotgun (WGS) entry which is preliminary data.</text>
</comment>
<evidence type="ECO:0000313" key="3">
    <source>
        <dbReference type="Proteomes" id="UP000191980"/>
    </source>
</evidence>
<dbReference type="InterPro" id="IPR036515">
    <property type="entry name" value="Transposase_17_sf"/>
</dbReference>
<dbReference type="GO" id="GO:0004803">
    <property type="term" value="F:transposase activity"/>
    <property type="evidence" value="ECO:0007669"/>
    <property type="project" value="InterPro"/>
</dbReference>
<accession>A0A1V8M9B4</accession>
<dbReference type="PANTHER" id="PTHR34322:SF2">
    <property type="entry name" value="TRANSPOSASE IS200-LIKE DOMAIN-CONTAINING PROTEIN"/>
    <property type="match status" value="1"/>
</dbReference>
<organism evidence="2 3">
    <name type="scientific">Methyloprofundus sedimenti</name>
    <dbReference type="NCBI Taxonomy" id="1420851"/>
    <lineage>
        <taxon>Bacteria</taxon>
        <taxon>Pseudomonadati</taxon>
        <taxon>Pseudomonadota</taxon>
        <taxon>Gammaproteobacteria</taxon>
        <taxon>Methylococcales</taxon>
        <taxon>Methylococcaceae</taxon>
        <taxon>Methyloprofundus</taxon>
    </lineage>
</organism>
<dbReference type="SUPFAM" id="SSF143422">
    <property type="entry name" value="Transposase IS200-like"/>
    <property type="match status" value="1"/>
</dbReference>
<evidence type="ECO:0000313" key="2">
    <source>
        <dbReference type="EMBL" id="OQK18117.1"/>
    </source>
</evidence>
<dbReference type="GO" id="GO:0006313">
    <property type="term" value="P:DNA transposition"/>
    <property type="evidence" value="ECO:0007669"/>
    <property type="project" value="InterPro"/>
</dbReference>
<dbReference type="PANTHER" id="PTHR34322">
    <property type="entry name" value="TRANSPOSASE, Y1_TNP DOMAIN-CONTAINING"/>
    <property type="match status" value="1"/>
</dbReference>
<dbReference type="RefSeq" id="WP_080522722.1">
    <property type="nucleotide sequence ID" value="NZ_LPUF01000001.1"/>
</dbReference>
<dbReference type="Pfam" id="PF01797">
    <property type="entry name" value="Y1_Tnp"/>
    <property type="match status" value="1"/>
</dbReference>
<proteinExistence type="predicted"/>
<dbReference type="Proteomes" id="UP000191980">
    <property type="component" value="Unassembled WGS sequence"/>
</dbReference>
<keyword evidence="3" id="KW-1185">Reference proteome</keyword>
<dbReference type="InterPro" id="IPR002686">
    <property type="entry name" value="Transposase_17"/>
</dbReference>
<dbReference type="GO" id="GO:0003677">
    <property type="term" value="F:DNA binding"/>
    <property type="evidence" value="ECO:0007669"/>
    <property type="project" value="InterPro"/>
</dbReference>
<protein>
    <submittedName>
        <fullName evidence="2">Transposase</fullName>
    </submittedName>
</protein>
<gene>
    <name evidence="2" type="ORF">AU255_09825</name>
</gene>
<dbReference type="SMART" id="SM01321">
    <property type="entry name" value="Y1_Tnp"/>
    <property type="match status" value="1"/>
</dbReference>